<feature type="domain" description="THIF-type NAD/FAD binding fold" evidence="2">
    <location>
        <begin position="141"/>
        <end position="351"/>
    </location>
</feature>
<feature type="region of interest" description="Disordered" evidence="1">
    <location>
        <begin position="1"/>
        <end position="25"/>
    </location>
</feature>
<dbReference type="NCBIfam" id="TIGR03882">
    <property type="entry name" value="cyclo_dehyd_2"/>
    <property type="match status" value="1"/>
</dbReference>
<dbReference type="HOGENOM" id="CLU_042635_0_0_11"/>
<dbReference type="EMBL" id="CP001630">
    <property type="protein sequence ID" value="ACU34894.1"/>
    <property type="molecule type" value="Genomic_DNA"/>
</dbReference>
<dbReference type="KEGG" id="ami:Amir_0935"/>
<dbReference type="Gene3D" id="3.40.50.720">
    <property type="entry name" value="NAD(P)-binding Rossmann-like Domain"/>
    <property type="match status" value="1"/>
</dbReference>
<dbReference type="GO" id="GO:0008641">
    <property type="term" value="F:ubiquitin-like modifier activating enzyme activity"/>
    <property type="evidence" value="ECO:0007669"/>
    <property type="project" value="InterPro"/>
</dbReference>
<dbReference type="eggNOG" id="COG0476">
    <property type="taxonomic scope" value="Bacteria"/>
</dbReference>
<dbReference type="InterPro" id="IPR035985">
    <property type="entry name" value="Ubiquitin-activating_enz"/>
</dbReference>
<dbReference type="SUPFAM" id="SSF69572">
    <property type="entry name" value="Activating enzymes of the ubiquitin-like proteins"/>
    <property type="match status" value="1"/>
</dbReference>
<dbReference type="InterPro" id="IPR022291">
    <property type="entry name" value="Bacteriocin_synth_cyclodeHase"/>
</dbReference>
<evidence type="ECO:0000259" key="2">
    <source>
        <dbReference type="Pfam" id="PF00899"/>
    </source>
</evidence>
<name>C6WNH5_ACTMD</name>
<protein>
    <submittedName>
        <fullName evidence="3">UBA/THIF-type NAD/FAD binding protein</fullName>
    </submittedName>
</protein>
<dbReference type="STRING" id="446462.Amir_0935"/>
<feature type="compositionally biased region" description="Low complexity" evidence="1">
    <location>
        <begin position="1"/>
        <end position="24"/>
    </location>
</feature>
<evidence type="ECO:0000256" key="1">
    <source>
        <dbReference type="SAM" id="MobiDB-lite"/>
    </source>
</evidence>
<organism evidence="3 4">
    <name type="scientific">Actinosynnema mirum (strain ATCC 29888 / DSM 43827 / JCM 3225 / NBRC 14064 / NCIMB 13271 / NRRL B-12336 / IMRU 3971 / 101)</name>
    <dbReference type="NCBI Taxonomy" id="446462"/>
    <lineage>
        <taxon>Bacteria</taxon>
        <taxon>Bacillati</taxon>
        <taxon>Actinomycetota</taxon>
        <taxon>Actinomycetes</taxon>
        <taxon>Pseudonocardiales</taxon>
        <taxon>Pseudonocardiaceae</taxon>
        <taxon>Actinosynnema</taxon>
    </lineage>
</organism>
<evidence type="ECO:0000313" key="4">
    <source>
        <dbReference type="Proteomes" id="UP000002213"/>
    </source>
</evidence>
<evidence type="ECO:0000313" key="3">
    <source>
        <dbReference type="EMBL" id="ACU34894.1"/>
    </source>
</evidence>
<accession>C6WNH5</accession>
<dbReference type="Pfam" id="PF00899">
    <property type="entry name" value="ThiF"/>
    <property type="match status" value="1"/>
</dbReference>
<sequence length="368" mass="38356">MAVPPTAVPPATTLPATTPLTAVPHRPRVLPGLPVLRRTADVLQIGADPRHGVVLGEVGRGLFDVLLDLRGERTTAELGERLVPSGEREDLLDVLGALAGRGLVEEAVPHRHERLVPEATTWALRRRRPAAGLAEARAGLAVVVRGDGRLAVAVASLLAAAGVGRVQVVARGVVAAGDVGGGYRAADVGRPRGEAAWEAVRRAEPSVRGGVVTGRPDLVVLADALVPPPEVLHALLLEGTPHLVARAREGLGLVGPLVVPGRSSCVRCGDLRKAEEDGDWPDLLAQLVDRPQLADLATTEATAGVAAAQALLALDEEELTSGRPPTWDHVLEVDAYGGALTRVPAPPHPRCYCHTRTPDGRGPFGGPE</sequence>
<keyword evidence="4" id="KW-1185">Reference proteome</keyword>
<dbReference type="Proteomes" id="UP000002213">
    <property type="component" value="Chromosome"/>
</dbReference>
<proteinExistence type="predicted"/>
<reference evidence="3 4" key="1">
    <citation type="journal article" date="2009" name="Stand. Genomic Sci.">
        <title>Complete genome sequence of Actinosynnema mirum type strain (101).</title>
        <authorList>
            <person name="Land M."/>
            <person name="Lapidus A."/>
            <person name="Mayilraj S."/>
            <person name="Chen F."/>
            <person name="Copeland A."/>
            <person name="Del Rio T.G."/>
            <person name="Nolan M."/>
            <person name="Lucas S."/>
            <person name="Tice H."/>
            <person name="Cheng J.F."/>
            <person name="Chertkov O."/>
            <person name="Bruce D."/>
            <person name="Goodwin L."/>
            <person name="Pitluck S."/>
            <person name="Rohde M."/>
            <person name="Goker M."/>
            <person name="Pati A."/>
            <person name="Ivanova N."/>
            <person name="Mavromatis K."/>
            <person name="Chen A."/>
            <person name="Palaniappan K."/>
            <person name="Hauser L."/>
            <person name="Chang Y.J."/>
            <person name="Jeffries C.C."/>
            <person name="Brettin T."/>
            <person name="Detter J.C."/>
            <person name="Han C."/>
            <person name="Chain P."/>
            <person name="Tindall B.J."/>
            <person name="Bristow J."/>
            <person name="Eisen J.A."/>
            <person name="Markowitz V."/>
            <person name="Hugenholtz P."/>
            <person name="Kyrpides N.C."/>
            <person name="Klenk H.P."/>
        </authorList>
    </citation>
    <scope>NUCLEOTIDE SEQUENCE [LARGE SCALE GENOMIC DNA]</scope>
    <source>
        <strain evidence="4">ATCC 29888 / DSM 43827 / JCM 3225 / NBRC 14064 / NCIMB 13271 / NRRL B-12336 / IMRU 3971 / 101</strain>
    </source>
</reference>
<gene>
    <name evidence="3" type="ordered locus">Amir_0935</name>
</gene>
<dbReference type="AlphaFoldDB" id="C6WNH5"/>
<dbReference type="InterPro" id="IPR000594">
    <property type="entry name" value="ThiF_NAD_FAD-bd"/>
</dbReference>